<reference evidence="2 3" key="1">
    <citation type="submission" date="2024-01" db="EMBL/GenBank/DDBJ databases">
        <title>Mesobacterium rodlantinim sp. nov., isolated from shallow sea hydrothermal systems off Kueishantao Island.</title>
        <authorList>
            <person name="Su Z."/>
            <person name="Tang K."/>
        </authorList>
    </citation>
    <scope>NUCLEOTIDE SEQUENCE [LARGE SCALE GENOMIC DNA]</scope>
    <source>
        <strain evidence="2 3">TK19101</strain>
    </source>
</reference>
<evidence type="ECO:0000256" key="1">
    <source>
        <dbReference type="SAM" id="SignalP"/>
    </source>
</evidence>
<name>A0ABU6HEZ9_9RHOB</name>
<dbReference type="EMBL" id="JAYLLH010000002">
    <property type="protein sequence ID" value="MEC3860033.1"/>
    <property type="molecule type" value="Genomic_DNA"/>
</dbReference>
<dbReference type="RefSeq" id="WP_326295660.1">
    <property type="nucleotide sequence ID" value="NZ_JAYLLH010000002.1"/>
</dbReference>
<proteinExistence type="predicted"/>
<comment type="caution">
    <text evidence="2">The sequence shown here is derived from an EMBL/GenBank/DDBJ whole genome shotgun (WGS) entry which is preliminary data.</text>
</comment>
<protein>
    <recommendedName>
        <fullName evidence="4">Lipoprotein</fullName>
    </recommendedName>
</protein>
<dbReference type="Proteomes" id="UP001348149">
    <property type="component" value="Unassembled WGS sequence"/>
</dbReference>
<gene>
    <name evidence="2" type="ORF">VK792_01935</name>
</gene>
<keyword evidence="1" id="KW-0732">Signal</keyword>
<sequence length="92" mass="9613">MIRVVAACSALGLLAACAIPPQGVTQDQLQWYDEAVASVGCKMVGESDYQPVALQTGLTREQLLKIGSYKLAAEQAVELQDGGIQLTTGACS</sequence>
<dbReference type="PROSITE" id="PS51257">
    <property type="entry name" value="PROKAR_LIPOPROTEIN"/>
    <property type="match status" value="1"/>
</dbReference>
<feature type="chain" id="PRO_5045844539" description="Lipoprotein" evidence="1">
    <location>
        <begin position="19"/>
        <end position="92"/>
    </location>
</feature>
<organism evidence="2 3">
    <name type="scientific">Mesobacterium hydrothermale</name>
    <dbReference type="NCBI Taxonomy" id="3111907"/>
    <lineage>
        <taxon>Bacteria</taxon>
        <taxon>Pseudomonadati</taxon>
        <taxon>Pseudomonadota</taxon>
        <taxon>Alphaproteobacteria</taxon>
        <taxon>Rhodobacterales</taxon>
        <taxon>Roseobacteraceae</taxon>
        <taxon>Mesobacterium</taxon>
    </lineage>
</organism>
<evidence type="ECO:0000313" key="2">
    <source>
        <dbReference type="EMBL" id="MEC3860033.1"/>
    </source>
</evidence>
<evidence type="ECO:0000313" key="3">
    <source>
        <dbReference type="Proteomes" id="UP001348149"/>
    </source>
</evidence>
<accession>A0ABU6HEZ9</accession>
<evidence type="ECO:0008006" key="4">
    <source>
        <dbReference type="Google" id="ProtNLM"/>
    </source>
</evidence>
<feature type="signal peptide" evidence="1">
    <location>
        <begin position="1"/>
        <end position="18"/>
    </location>
</feature>
<keyword evidence="3" id="KW-1185">Reference proteome</keyword>